<keyword evidence="8 9" id="KW-0413">Isomerase</keyword>
<comment type="pathway">
    <text evidence="2 9">Amino-acid biosynthesis; L-tryptophan biosynthesis; L-tryptophan from chorismate: step 3/5.</text>
</comment>
<evidence type="ECO:0000259" key="10">
    <source>
        <dbReference type="Pfam" id="PF00697"/>
    </source>
</evidence>
<dbReference type="InterPro" id="IPR011060">
    <property type="entry name" value="RibuloseP-bd_barrel"/>
</dbReference>
<sequence>MAASIALLDQAPVGNSNLPAVKICGFTDLANLREIAAIDGVNAIGLNFFPKSKRYVTPATAREWTSAWDRKADGVVTVGVFVNAEQRQIIELFTSGVIDVAQLHGTESADEVSALTARGIPVIKAHGIRNAADINAMTQHPTAYHLVDAFAPGEWGGTGETVDWSLLTNWGDSHPSHRLVLSGGLKPENIAEAVLCVHPAMVDVASGVESAPGVKDANRVKTFVTAIQKAH</sequence>
<dbReference type="Pfam" id="PF00697">
    <property type="entry name" value="PRAI"/>
    <property type="match status" value="1"/>
</dbReference>
<dbReference type="GO" id="GO:0000162">
    <property type="term" value="P:L-tryptophan biosynthetic process"/>
    <property type="evidence" value="ECO:0007669"/>
    <property type="project" value="UniProtKB-UniRule"/>
</dbReference>
<dbReference type="Gene3D" id="3.20.20.70">
    <property type="entry name" value="Aldolase class I"/>
    <property type="match status" value="1"/>
</dbReference>
<evidence type="ECO:0000256" key="6">
    <source>
        <dbReference type="ARBA" id="ARBA00022822"/>
    </source>
</evidence>
<keyword evidence="5 9" id="KW-0028">Amino-acid biosynthesis</keyword>
<name>A0A6B3LB45_9BACT</name>
<evidence type="ECO:0000256" key="3">
    <source>
        <dbReference type="ARBA" id="ARBA00012572"/>
    </source>
</evidence>
<dbReference type="RefSeq" id="WP_164363392.1">
    <property type="nucleotide sequence ID" value="NZ_CP066776.1"/>
</dbReference>
<reference evidence="11 12" key="1">
    <citation type="submission" date="2020-12" db="EMBL/GenBank/DDBJ databases">
        <title>Sulforoseuscoccus oceanibium gen. nov., sp. nov., a representative of the phylum Verrucomicrobia with special cytoplasmic membrane, and proposal of Sulforoseuscoccusaceae fam. nov.</title>
        <authorList>
            <person name="Xi F."/>
        </authorList>
    </citation>
    <scope>NUCLEOTIDE SEQUENCE [LARGE SCALE GENOMIC DNA]</scope>
    <source>
        <strain evidence="11 12">T37</strain>
    </source>
</reference>
<keyword evidence="7 9" id="KW-0057">Aromatic amino acid biosynthesis</keyword>
<dbReference type="HAMAP" id="MF_00135">
    <property type="entry name" value="PRAI"/>
    <property type="match status" value="1"/>
</dbReference>
<dbReference type="InterPro" id="IPR013785">
    <property type="entry name" value="Aldolase_TIM"/>
</dbReference>
<dbReference type="InterPro" id="IPR001240">
    <property type="entry name" value="PRAI_dom"/>
</dbReference>
<dbReference type="InterPro" id="IPR044643">
    <property type="entry name" value="TrpF_fam"/>
</dbReference>
<evidence type="ECO:0000256" key="5">
    <source>
        <dbReference type="ARBA" id="ARBA00022605"/>
    </source>
</evidence>
<comment type="catalytic activity">
    <reaction evidence="1 9">
        <text>N-(5-phospho-beta-D-ribosyl)anthranilate = 1-(2-carboxyphenylamino)-1-deoxy-D-ribulose 5-phosphate</text>
        <dbReference type="Rhea" id="RHEA:21540"/>
        <dbReference type="ChEBI" id="CHEBI:18277"/>
        <dbReference type="ChEBI" id="CHEBI:58613"/>
        <dbReference type="EC" id="5.3.1.24"/>
    </reaction>
</comment>
<dbReference type="PANTHER" id="PTHR42894">
    <property type="entry name" value="N-(5'-PHOSPHORIBOSYL)ANTHRANILATE ISOMERASE"/>
    <property type="match status" value="1"/>
</dbReference>
<evidence type="ECO:0000313" key="12">
    <source>
        <dbReference type="Proteomes" id="UP000475117"/>
    </source>
</evidence>
<dbReference type="CDD" id="cd00405">
    <property type="entry name" value="PRAI"/>
    <property type="match status" value="1"/>
</dbReference>
<keyword evidence="12" id="KW-1185">Reference proteome</keyword>
<dbReference type="PANTHER" id="PTHR42894:SF1">
    <property type="entry name" value="N-(5'-PHOSPHORIBOSYL)ANTHRANILATE ISOMERASE"/>
    <property type="match status" value="1"/>
</dbReference>
<evidence type="ECO:0000313" key="11">
    <source>
        <dbReference type="EMBL" id="QQL44025.1"/>
    </source>
</evidence>
<keyword evidence="6 9" id="KW-0822">Tryptophan biosynthesis</keyword>
<gene>
    <name evidence="9" type="primary">trpF</name>
    <name evidence="11" type="ORF">G3M56_008970</name>
</gene>
<comment type="similarity">
    <text evidence="9">Belongs to the TrpF family.</text>
</comment>
<dbReference type="UniPathway" id="UPA00035">
    <property type="reaction ID" value="UER00042"/>
</dbReference>
<evidence type="ECO:0000256" key="4">
    <source>
        <dbReference type="ARBA" id="ARBA00022272"/>
    </source>
</evidence>
<dbReference type="GO" id="GO:0004640">
    <property type="term" value="F:phosphoribosylanthranilate isomerase activity"/>
    <property type="evidence" value="ECO:0007669"/>
    <property type="project" value="UniProtKB-UniRule"/>
</dbReference>
<protein>
    <recommendedName>
        <fullName evidence="4 9">N-(5'-phosphoribosyl)anthranilate isomerase</fullName>
        <shortName evidence="9">PRAI</shortName>
        <ecNumber evidence="3 9">5.3.1.24</ecNumber>
    </recommendedName>
</protein>
<evidence type="ECO:0000256" key="8">
    <source>
        <dbReference type="ARBA" id="ARBA00023235"/>
    </source>
</evidence>
<accession>A0A6B3LB45</accession>
<evidence type="ECO:0000256" key="1">
    <source>
        <dbReference type="ARBA" id="ARBA00001164"/>
    </source>
</evidence>
<dbReference type="AlphaFoldDB" id="A0A6B3LB45"/>
<dbReference type="Proteomes" id="UP000475117">
    <property type="component" value="Chromosome"/>
</dbReference>
<proteinExistence type="inferred from homology"/>
<evidence type="ECO:0000256" key="9">
    <source>
        <dbReference type="HAMAP-Rule" id="MF_00135"/>
    </source>
</evidence>
<feature type="domain" description="N-(5'phosphoribosyl) anthranilate isomerase (PRAI)" evidence="10">
    <location>
        <begin position="21"/>
        <end position="225"/>
    </location>
</feature>
<dbReference type="EC" id="5.3.1.24" evidence="3 9"/>
<dbReference type="SUPFAM" id="SSF51366">
    <property type="entry name" value="Ribulose-phoshate binding barrel"/>
    <property type="match status" value="1"/>
</dbReference>
<organism evidence="11 12">
    <name type="scientific">Sulfuriroseicoccus oceanibius</name>
    <dbReference type="NCBI Taxonomy" id="2707525"/>
    <lineage>
        <taxon>Bacteria</taxon>
        <taxon>Pseudomonadati</taxon>
        <taxon>Verrucomicrobiota</taxon>
        <taxon>Verrucomicrobiia</taxon>
        <taxon>Verrucomicrobiales</taxon>
        <taxon>Verrucomicrobiaceae</taxon>
        <taxon>Sulfuriroseicoccus</taxon>
    </lineage>
</organism>
<dbReference type="KEGG" id="soa:G3M56_008970"/>
<evidence type="ECO:0000256" key="7">
    <source>
        <dbReference type="ARBA" id="ARBA00023141"/>
    </source>
</evidence>
<dbReference type="EMBL" id="CP066776">
    <property type="protein sequence ID" value="QQL44025.1"/>
    <property type="molecule type" value="Genomic_DNA"/>
</dbReference>
<evidence type="ECO:0000256" key="2">
    <source>
        <dbReference type="ARBA" id="ARBA00004664"/>
    </source>
</evidence>